<dbReference type="PANTHER" id="PTHR42852">
    <property type="entry name" value="THIOL:DISULFIDE INTERCHANGE PROTEIN DSBE"/>
    <property type="match status" value="1"/>
</dbReference>
<dbReference type="Pfam" id="PF08534">
    <property type="entry name" value="Redoxin"/>
    <property type="match status" value="1"/>
</dbReference>
<dbReference type="PROSITE" id="PS51352">
    <property type="entry name" value="THIOREDOXIN_2"/>
    <property type="match status" value="1"/>
</dbReference>
<reference evidence="3 4" key="1">
    <citation type="submission" date="2019-02" db="EMBL/GenBank/DDBJ databases">
        <title>Deep-cultivation of Planctomycetes and their phenomic and genomic characterization uncovers novel biology.</title>
        <authorList>
            <person name="Wiegand S."/>
            <person name="Jogler M."/>
            <person name="Boedeker C."/>
            <person name="Pinto D."/>
            <person name="Vollmers J."/>
            <person name="Rivas-Marin E."/>
            <person name="Kohn T."/>
            <person name="Peeters S.H."/>
            <person name="Heuer A."/>
            <person name="Rast P."/>
            <person name="Oberbeckmann S."/>
            <person name="Bunk B."/>
            <person name="Jeske O."/>
            <person name="Meyerdierks A."/>
            <person name="Storesund J.E."/>
            <person name="Kallscheuer N."/>
            <person name="Luecker S."/>
            <person name="Lage O.M."/>
            <person name="Pohl T."/>
            <person name="Merkel B.J."/>
            <person name="Hornburger P."/>
            <person name="Mueller R.-W."/>
            <person name="Bruemmer F."/>
            <person name="Labrenz M."/>
            <person name="Spormann A.M."/>
            <person name="Op Den Camp H."/>
            <person name="Overmann J."/>
            <person name="Amann R."/>
            <person name="Jetten M.S.M."/>
            <person name="Mascher T."/>
            <person name="Medema M.H."/>
            <person name="Devos D.P."/>
            <person name="Kaster A.-K."/>
            <person name="Ovreas L."/>
            <person name="Rohde M."/>
            <person name="Galperin M.Y."/>
            <person name="Jogler C."/>
        </authorList>
    </citation>
    <scope>NUCLEOTIDE SEQUENCE [LARGE SCALE GENOMIC DNA]</scope>
    <source>
        <strain evidence="3 4">Pla111</strain>
    </source>
</reference>
<comment type="caution">
    <text evidence="3">The sequence shown here is derived from an EMBL/GenBank/DDBJ whole genome shotgun (WGS) entry which is preliminary data.</text>
</comment>
<accession>A0A5C5W9W4</accession>
<feature type="transmembrane region" description="Helical" evidence="1">
    <location>
        <begin position="18"/>
        <end position="35"/>
    </location>
</feature>
<gene>
    <name evidence="3" type="primary">resA_5</name>
    <name evidence="3" type="ORF">Pla111_19230</name>
</gene>
<organism evidence="3 4">
    <name type="scientific">Botrimarina hoheduenensis</name>
    <dbReference type="NCBI Taxonomy" id="2528000"/>
    <lineage>
        <taxon>Bacteria</taxon>
        <taxon>Pseudomonadati</taxon>
        <taxon>Planctomycetota</taxon>
        <taxon>Planctomycetia</taxon>
        <taxon>Pirellulales</taxon>
        <taxon>Lacipirellulaceae</taxon>
        <taxon>Botrimarina</taxon>
    </lineage>
</organism>
<keyword evidence="1" id="KW-0812">Transmembrane</keyword>
<dbReference type="RefSeq" id="WP_146573626.1">
    <property type="nucleotide sequence ID" value="NZ_SJPH01000003.1"/>
</dbReference>
<dbReference type="EMBL" id="SJPH01000003">
    <property type="protein sequence ID" value="TWT46821.1"/>
    <property type="molecule type" value="Genomic_DNA"/>
</dbReference>
<dbReference type="OrthoDB" id="288837at2"/>
<evidence type="ECO:0000259" key="2">
    <source>
        <dbReference type="PROSITE" id="PS51352"/>
    </source>
</evidence>
<dbReference type="Proteomes" id="UP000318995">
    <property type="component" value="Unassembled WGS sequence"/>
</dbReference>
<dbReference type="GO" id="GO:0016491">
    <property type="term" value="F:oxidoreductase activity"/>
    <property type="evidence" value="ECO:0007669"/>
    <property type="project" value="InterPro"/>
</dbReference>
<dbReference type="InterPro" id="IPR013766">
    <property type="entry name" value="Thioredoxin_domain"/>
</dbReference>
<keyword evidence="1" id="KW-1133">Transmembrane helix</keyword>
<sequence>MSSGNGAKNPRSTAKESVVGPLLMMALLVGGALIAERFTRRTTPVVGTSLPPLNLVEGWTNGSSAQPIDPSTLVGRPIVIDAWATWCGPCRAAMPRLAEAHSRWSPRGVAFVGLTDEDSSRKAQIEYFARSVPGFTWPIGYGAGTLFQALGVRQLPTLLLFDAQGRGVWRGHSVEELESQLERL</sequence>
<keyword evidence="4" id="KW-1185">Reference proteome</keyword>
<dbReference type="PANTHER" id="PTHR42852:SF13">
    <property type="entry name" value="PROTEIN DIPZ"/>
    <property type="match status" value="1"/>
</dbReference>
<name>A0A5C5W9W4_9BACT</name>
<dbReference type="AlphaFoldDB" id="A0A5C5W9W4"/>
<keyword evidence="1" id="KW-0472">Membrane</keyword>
<protein>
    <submittedName>
        <fullName evidence="3">Thiol-disulfide oxidoreductase ResA</fullName>
    </submittedName>
</protein>
<dbReference type="CDD" id="cd02966">
    <property type="entry name" value="TlpA_like_family"/>
    <property type="match status" value="1"/>
</dbReference>
<dbReference type="InterPro" id="IPR013740">
    <property type="entry name" value="Redoxin"/>
</dbReference>
<evidence type="ECO:0000256" key="1">
    <source>
        <dbReference type="SAM" id="Phobius"/>
    </source>
</evidence>
<proteinExistence type="predicted"/>
<dbReference type="Gene3D" id="3.40.30.10">
    <property type="entry name" value="Glutaredoxin"/>
    <property type="match status" value="1"/>
</dbReference>
<evidence type="ECO:0000313" key="4">
    <source>
        <dbReference type="Proteomes" id="UP000318995"/>
    </source>
</evidence>
<evidence type="ECO:0000313" key="3">
    <source>
        <dbReference type="EMBL" id="TWT46821.1"/>
    </source>
</evidence>
<dbReference type="InterPro" id="IPR050553">
    <property type="entry name" value="Thioredoxin_ResA/DsbE_sf"/>
</dbReference>
<feature type="domain" description="Thioredoxin" evidence="2">
    <location>
        <begin position="44"/>
        <end position="184"/>
    </location>
</feature>
<dbReference type="InterPro" id="IPR036249">
    <property type="entry name" value="Thioredoxin-like_sf"/>
</dbReference>
<dbReference type="SUPFAM" id="SSF52833">
    <property type="entry name" value="Thioredoxin-like"/>
    <property type="match status" value="1"/>
</dbReference>
<dbReference type="PRINTS" id="PR00421">
    <property type="entry name" value="THIOREDOXIN"/>
</dbReference>